<comment type="caution">
    <text evidence="2">The sequence shown here is derived from an EMBL/GenBank/DDBJ whole genome shotgun (WGS) entry which is preliminary data.</text>
</comment>
<dbReference type="Gene3D" id="2.60.120.920">
    <property type="match status" value="1"/>
</dbReference>
<protein>
    <recommendedName>
        <fullName evidence="4">SPRY domain-containing protein 7</fullName>
    </recommendedName>
</protein>
<feature type="region of interest" description="Disordered" evidence="1">
    <location>
        <begin position="194"/>
        <end position="247"/>
    </location>
</feature>
<sequence length="247" mass="27037">MASSVTVYSIAQSIQQPGLLEKDNLARYRVNLPRRCQVGYRGALCCCCPPRSESDEEAPLVASPGVHIGKRGTHVEVAGQGRGILVRGEGSALADTVIEQDAAYWEVRVLDLGAECHIGVAYELSGHLLDSQLGDRSCSWTLSQELHRGDVIGVAFGQGDIPNLRRAPSQERAPPPDMRNYCVLQKWAAVGRRHGVPRPRGGLSGRERLRRRRAASRVRRKGLRARAPWQALRGPAPAQDDVSEPLE</sequence>
<evidence type="ECO:0000313" key="3">
    <source>
        <dbReference type="Proteomes" id="UP001189429"/>
    </source>
</evidence>
<name>A0ABN9VMJ7_9DINO</name>
<dbReference type="EMBL" id="CAUYUJ010017405">
    <property type="protein sequence ID" value="CAK0874557.1"/>
    <property type="molecule type" value="Genomic_DNA"/>
</dbReference>
<dbReference type="Proteomes" id="UP001189429">
    <property type="component" value="Unassembled WGS sequence"/>
</dbReference>
<evidence type="ECO:0008006" key="4">
    <source>
        <dbReference type="Google" id="ProtNLM"/>
    </source>
</evidence>
<dbReference type="SUPFAM" id="SSF49899">
    <property type="entry name" value="Concanavalin A-like lectins/glucanases"/>
    <property type="match status" value="1"/>
</dbReference>
<evidence type="ECO:0000256" key="1">
    <source>
        <dbReference type="SAM" id="MobiDB-lite"/>
    </source>
</evidence>
<dbReference type="InterPro" id="IPR043136">
    <property type="entry name" value="B30.2/SPRY_sf"/>
</dbReference>
<keyword evidence="3" id="KW-1185">Reference proteome</keyword>
<accession>A0ABN9VMJ7</accession>
<feature type="compositionally biased region" description="Basic residues" evidence="1">
    <location>
        <begin position="208"/>
        <end position="224"/>
    </location>
</feature>
<dbReference type="InterPro" id="IPR013320">
    <property type="entry name" value="ConA-like_dom_sf"/>
</dbReference>
<reference evidence="2" key="1">
    <citation type="submission" date="2023-10" db="EMBL/GenBank/DDBJ databases">
        <authorList>
            <person name="Chen Y."/>
            <person name="Shah S."/>
            <person name="Dougan E. K."/>
            <person name="Thang M."/>
            <person name="Chan C."/>
        </authorList>
    </citation>
    <scope>NUCLEOTIDE SEQUENCE [LARGE SCALE GENOMIC DNA]</scope>
</reference>
<proteinExistence type="predicted"/>
<evidence type="ECO:0000313" key="2">
    <source>
        <dbReference type="EMBL" id="CAK0874557.1"/>
    </source>
</evidence>
<organism evidence="2 3">
    <name type="scientific">Prorocentrum cordatum</name>
    <dbReference type="NCBI Taxonomy" id="2364126"/>
    <lineage>
        <taxon>Eukaryota</taxon>
        <taxon>Sar</taxon>
        <taxon>Alveolata</taxon>
        <taxon>Dinophyceae</taxon>
        <taxon>Prorocentrales</taxon>
        <taxon>Prorocentraceae</taxon>
        <taxon>Prorocentrum</taxon>
    </lineage>
</organism>
<gene>
    <name evidence="2" type="ORF">PCOR1329_LOCUS59410</name>
</gene>